<evidence type="ECO:0000313" key="1">
    <source>
        <dbReference type="EMBL" id="TFH94225.1"/>
    </source>
</evidence>
<dbReference type="SUPFAM" id="SSF53098">
    <property type="entry name" value="Ribonuclease H-like"/>
    <property type="match status" value="1"/>
</dbReference>
<dbReference type="PANTHER" id="PTHR46889:SF5">
    <property type="entry name" value="INTEGRASE PROTEIN"/>
    <property type="match status" value="1"/>
</dbReference>
<comment type="caution">
    <text evidence="1">The sequence shown here is derived from an EMBL/GenBank/DDBJ whole genome shotgun (WGS) entry which is preliminary data.</text>
</comment>
<gene>
    <name evidence="1" type="ORF">E4P47_08435</name>
</gene>
<dbReference type="InterPro" id="IPR036397">
    <property type="entry name" value="RNaseH_sf"/>
</dbReference>
<dbReference type="PANTHER" id="PTHR46889">
    <property type="entry name" value="TRANSPOSASE INSF FOR INSERTION SEQUENCE IS3B-RELATED"/>
    <property type="match status" value="1"/>
</dbReference>
<dbReference type="InterPro" id="IPR050900">
    <property type="entry name" value="Transposase_IS3/IS150/IS904"/>
</dbReference>
<protein>
    <submittedName>
        <fullName evidence="1">Uncharacterized protein</fullName>
    </submittedName>
</protein>
<dbReference type="EMBL" id="SPNC01000159">
    <property type="protein sequence ID" value="TFH94225.1"/>
    <property type="molecule type" value="Genomic_DNA"/>
</dbReference>
<dbReference type="InterPro" id="IPR001584">
    <property type="entry name" value="Integrase_cat-core"/>
</dbReference>
<dbReference type="Gene3D" id="3.30.420.10">
    <property type="entry name" value="Ribonuclease H-like superfamily/Ribonuclease H"/>
    <property type="match status" value="1"/>
</dbReference>
<dbReference type="Proteomes" id="UP000297225">
    <property type="component" value="Unassembled WGS sequence"/>
</dbReference>
<evidence type="ECO:0000313" key="2">
    <source>
        <dbReference type="Proteomes" id="UP000297225"/>
    </source>
</evidence>
<reference evidence="1 2" key="1">
    <citation type="submission" date="2019-03" db="EMBL/GenBank/DDBJ databases">
        <title>Porphyromonas levii Isolated from the Uterus of Dairy Cows.</title>
        <authorList>
            <person name="Francis A.M."/>
        </authorList>
    </citation>
    <scope>NUCLEOTIDE SEQUENCE [LARGE SCALE GENOMIC DNA]</scope>
    <source>
        <strain evidence="1 2">AF5678</strain>
    </source>
</reference>
<dbReference type="Pfam" id="PF00665">
    <property type="entry name" value="rve"/>
    <property type="match status" value="1"/>
</dbReference>
<accession>A0A4Y8WMA3</accession>
<dbReference type="GO" id="GO:0003676">
    <property type="term" value="F:nucleic acid binding"/>
    <property type="evidence" value="ECO:0007669"/>
    <property type="project" value="InterPro"/>
</dbReference>
<name>A0A4Y8WMA3_9PORP</name>
<dbReference type="RefSeq" id="WP_134849445.1">
    <property type="nucleotide sequence ID" value="NZ_CP197400.1"/>
</dbReference>
<dbReference type="AlphaFoldDB" id="A0A4Y8WMA3"/>
<organism evidence="1 2">
    <name type="scientific">Porphyromonas levii</name>
    <dbReference type="NCBI Taxonomy" id="28114"/>
    <lineage>
        <taxon>Bacteria</taxon>
        <taxon>Pseudomonadati</taxon>
        <taxon>Bacteroidota</taxon>
        <taxon>Bacteroidia</taxon>
        <taxon>Bacteroidales</taxon>
        <taxon>Porphyromonadaceae</taxon>
        <taxon>Porphyromonas</taxon>
    </lineage>
</organism>
<proteinExistence type="predicted"/>
<dbReference type="GO" id="GO:0015074">
    <property type="term" value="P:DNA integration"/>
    <property type="evidence" value="ECO:0007669"/>
    <property type="project" value="InterPro"/>
</dbReference>
<keyword evidence="2" id="KW-1185">Reference proteome</keyword>
<dbReference type="OrthoDB" id="9815231at2"/>
<sequence length="147" mass="17420">MIYPQRSLSKGTVPSYIHPYLLRGLKIERPNQVWSTDISYIPMEKGFMYLSAVIDVYSRFVVGWKLSNTLSANNCTDLVRECIEQYGCPRDHQLRPRRTVYEQEVGRAIRGKGNKDKYGWERTLQRQYLDRTLLEKQDRESPYFAIY</sequence>
<dbReference type="InterPro" id="IPR012337">
    <property type="entry name" value="RNaseH-like_sf"/>
</dbReference>
<dbReference type="PROSITE" id="PS50994">
    <property type="entry name" value="INTEGRASE"/>
    <property type="match status" value="1"/>
</dbReference>